<sequence length="99" mass="11043">MEACHSTIILSRSTLMVMAALTALSGSSSQNFMSSWSLVRRSDHATWPTKVGHLCDRPFGISLGRQEISAFFVRDWHGQLSYLVHIASSNLDLLSLYKN</sequence>
<dbReference type="AlphaFoldDB" id="A0AAI9TRZ4"/>
<evidence type="ECO:0000256" key="1">
    <source>
        <dbReference type="SAM" id="SignalP"/>
    </source>
</evidence>
<feature type="signal peptide" evidence="1">
    <location>
        <begin position="1"/>
        <end position="29"/>
    </location>
</feature>
<comment type="caution">
    <text evidence="2">The sequence shown here is derived from an EMBL/GenBank/DDBJ whole genome shotgun (WGS) entry which is preliminary data.</text>
</comment>
<protein>
    <recommendedName>
        <fullName evidence="4">Secreted protein</fullName>
    </recommendedName>
</protein>
<evidence type="ECO:0008006" key="4">
    <source>
        <dbReference type="Google" id="ProtNLM"/>
    </source>
</evidence>
<dbReference type="EMBL" id="LACB01000013">
    <property type="protein sequence ID" value="KAJ9492377.1"/>
    <property type="molecule type" value="Genomic_DNA"/>
</dbReference>
<evidence type="ECO:0000313" key="2">
    <source>
        <dbReference type="EMBL" id="KAJ9492377.1"/>
    </source>
</evidence>
<accession>A0AAI9TRZ4</accession>
<reference evidence="2" key="2">
    <citation type="journal article" date="2016" name="Fungal Biol.">
        <title>Ochratoxin A production by Penicillium thymicola.</title>
        <authorList>
            <person name="Nguyen H.D.T."/>
            <person name="McMullin D.R."/>
            <person name="Ponomareva E."/>
            <person name="Riley R."/>
            <person name="Pomraning K.R."/>
            <person name="Baker S.E."/>
            <person name="Seifert K.A."/>
        </authorList>
    </citation>
    <scope>NUCLEOTIDE SEQUENCE</scope>
    <source>
        <strain evidence="2">DAOM 180753</strain>
    </source>
</reference>
<keyword evidence="3" id="KW-1185">Reference proteome</keyword>
<reference evidence="2" key="1">
    <citation type="submission" date="2015-06" db="EMBL/GenBank/DDBJ databases">
        <authorList>
            <person name="Nguyen H."/>
        </authorList>
    </citation>
    <scope>NUCLEOTIDE SEQUENCE</scope>
    <source>
        <strain evidence="2">DAOM 180753</strain>
    </source>
</reference>
<evidence type="ECO:0000313" key="3">
    <source>
        <dbReference type="Proteomes" id="UP001227192"/>
    </source>
</evidence>
<feature type="chain" id="PRO_5042574113" description="Secreted protein" evidence="1">
    <location>
        <begin position="30"/>
        <end position="99"/>
    </location>
</feature>
<proteinExistence type="predicted"/>
<gene>
    <name evidence="2" type="ORF">VN97_g859</name>
</gene>
<keyword evidence="1" id="KW-0732">Signal</keyword>
<organism evidence="2 3">
    <name type="scientific">Penicillium thymicola</name>
    <dbReference type="NCBI Taxonomy" id="293382"/>
    <lineage>
        <taxon>Eukaryota</taxon>
        <taxon>Fungi</taxon>
        <taxon>Dikarya</taxon>
        <taxon>Ascomycota</taxon>
        <taxon>Pezizomycotina</taxon>
        <taxon>Eurotiomycetes</taxon>
        <taxon>Eurotiomycetidae</taxon>
        <taxon>Eurotiales</taxon>
        <taxon>Aspergillaceae</taxon>
        <taxon>Penicillium</taxon>
    </lineage>
</organism>
<name>A0AAI9TRZ4_PENTH</name>
<dbReference type="Proteomes" id="UP001227192">
    <property type="component" value="Unassembled WGS sequence"/>
</dbReference>